<evidence type="ECO:0000313" key="2">
    <source>
        <dbReference type="EMBL" id="KAL0819061.1"/>
    </source>
</evidence>
<organism evidence="2 3">
    <name type="scientific">Loxostege sticticalis</name>
    <name type="common">Beet webworm moth</name>
    <dbReference type="NCBI Taxonomy" id="481309"/>
    <lineage>
        <taxon>Eukaryota</taxon>
        <taxon>Metazoa</taxon>
        <taxon>Ecdysozoa</taxon>
        <taxon>Arthropoda</taxon>
        <taxon>Hexapoda</taxon>
        <taxon>Insecta</taxon>
        <taxon>Pterygota</taxon>
        <taxon>Neoptera</taxon>
        <taxon>Endopterygota</taxon>
        <taxon>Lepidoptera</taxon>
        <taxon>Glossata</taxon>
        <taxon>Ditrysia</taxon>
        <taxon>Pyraloidea</taxon>
        <taxon>Crambidae</taxon>
        <taxon>Pyraustinae</taxon>
        <taxon>Loxostege</taxon>
    </lineage>
</organism>
<dbReference type="PANTHER" id="PTHR16230">
    <property type="entry name" value="CAPPUCCINO"/>
    <property type="match status" value="1"/>
</dbReference>
<dbReference type="EMBL" id="JBEDNZ010000021">
    <property type="protein sequence ID" value="KAL0819061.1"/>
    <property type="molecule type" value="Genomic_DNA"/>
</dbReference>
<dbReference type="Gene3D" id="1.20.5.300">
    <property type="match status" value="1"/>
</dbReference>
<gene>
    <name evidence="2" type="ORF">ABMA28_008339</name>
</gene>
<protein>
    <submittedName>
        <fullName evidence="2">Uncharacterized protein</fullName>
    </submittedName>
</protein>
<accession>A0ABD0SKP7</accession>
<evidence type="ECO:0000256" key="1">
    <source>
        <dbReference type="SAM" id="Coils"/>
    </source>
</evidence>
<feature type="coiled-coil region" evidence="1">
    <location>
        <begin position="60"/>
        <end position="101"/>
    </location>
</feature>
<keyword evidence="1" id="KW-0175">Coiled coil</keyword>
<dbReference type="InterPro" id="IPR024857">
    <property type="entry name" value="Cappuccino"/>
</dbReference>
<dbReference type="AlphaFoldDB" id="A0ABD0SKP7"/>
<sequence>MLDEVVRDYAAYLKLDVSNGFQTVQDVIDNMLTRLEELTSVLQMIRTKNSECNSAVSEDIIKYRHEINTLSKKIKTLNEVILKLYNNVELLEKQVERAEIDFGVNNDNKLKNLLLPFLKRNKEPTPASSKIVIPEKLTFQSVLDNFEDNAS</sequence>
<proteinExistence type="predicted"/>
<comment type="caution">
    <text evidence="2">The sequence shown here is derived from an EMBL/GenBank/DDBJ whole genome shotgun (WGS) entry which is preliminary data.</text>
</comment>
<dbReference type="PANTHER" id="PTHR16230:SF3">
    <property type="entry name" value="BIOGENESIS OF LYSOSOMAL ORGANELLES COMPLEX-1, SUBUNIT 4, CAPPUCCINO"/>
    <property type="match status" value="1"/>
</dbReference>
<name>A0ABD0SKP7_LOXSC</name>
<dbReference type="Proteomes" id="UP001549921">
    <property type="component" value="Unassembled WGS sequence"/>
</dbReference>
<reference evidence="2 3" key="1">
    <citation type="submission" date="2024-06" db="EMBL/GenBank/DDBJ databases">
        <title>A chromosome-level genome assembly of beet webworm, Loxostege sticticalis.</title>
        <authorList>
            <person name="Zhang Y."/>
        </authorList>
    </citation>
    <scope>NUCLEOTIDE SEQUENCE [LARGE SCALE GENOMIC DNA]</scope>
    <source>
        <strain evidence="2">AQ028</strain>
        <tissue evidence="2">Male pupae</tissue>
    </source>
</reference>
<evidence type="ECO:0000313" key="3">
    <source>
        <dbReference type="Proteomes" id="UP001549921"/>
    </source>
</evidence>